<evidence type="ECO:0000313" key="2">
    <source>
        <dbReference type="Proteomes" id="UP000031599"/>
    </source>
</evidence>
<dbReference type="InterPro" id="IPR036237">
    <property type="entry name" value="Xyl_isomerase-like_sf"/>
</dbReference>
<protein>
    <recommendedName>
        <fullName evidence="3">Xylose isomerase-like TIM barrel</fullName>
    </recommendedName>
</protein>
<proteinExistence type="predicted"/>
<reference evidence="1 2" key="1">
    <citation type="submission" date="2014-12" db="EMBL/GenBank/DDBJ databases">
        <title>Genome assembly of Enhygromyxa salina DSM 15201.</title>
        <authorList>
            <person name="Sharma G."/>
            <person name="Subramanian S."/>
        </authorList>
    </citation>
    <scope>NUCLEOTIDE SEQUENCE [LARGE SCALE GENOMIC DNA]</scope>
    <source>
        <strain evidence="1 2">DSM 15201</strain>
    </source>
</reference>
<comment type="caution">
    <text evidence="1">The sequence shown here is derived from an EMBL/GenBank/DDBJ whole genome shotgun (WGS) entry which is preliminary data.</text>
</comment>
<dbReference type="Pfam" id="PF05114">
    <property type="entry name" value="MbnB_TglH_ChrH"/>
    <property type="match status" value="1"/>
</dbReference>
<gene>
    <name evidence="1" type="ORF">DB30_04868</name>
</gene>
<sequence>MPSFLERVGALPTLGLGVSTEYGARQQHGALDPITLRREHPDFANFLEVGVEIVKGLDDDARAWAARSWPSTYHFLDINLDEPEDFDDAWLDAVRQGIAALDPAWLCGDAGLWHFGARDRGQMLLLPPVLVPEAIAPMAAGITRLREATGREVLPENPPGAVFVGDLHLLEFFSRVAEAADTGLLLDCAHLAMYQRARGHAPTTGFDGFAWDRVIELHIAGGRELLADGLSWVEDDHGTHVLPETWEIARAAIARATNLRAIVVECERNSIPEVVPLFERARELVAGRKGFA</sequence>
<dbReference type="RefSeq" id="WP_052550195.1">
    <property type="nucleotide sequence ID" value="NZ_JMCC02000042.1"/>
</dbReference>
<accession>A0A0C2D328</accession>
<organism evidence="1 2">
    <name type="scientific">Enhygromyxa salina</name>
    <dbReference type="NCBI Taxonomy" id="215803"/>
    <lineage>
        <taxon>Bacteria</taxon>
        <taxon>Pseudomonadati</taxon>
        <taxon>Myxococcota</taxon>
        <taxon>Polyangia</taxon>
        <taxon>Nannocystales</taxon>
        <taxon>Nannocystaceae</taxon>
        <taxon>Enhygromyxa</taxon>
    </lineage>
</organism>
<dbReference type="EMBL" id="JMCC02000042">
    <property type="protein sequence ID" value="KIG16150.1"/>
    <property type="molecule type" value="Genomic_DNA"/>
</dbReference>
<dbReference type="SUPFAM" id="SSF51658">
    <property type="entry name" value="Xylose isomerase-like"/>
    <property type="match status" value="1"/>
</dbReference>
<evidence type="ECO:0008006" key="3">
    <source>
        <dbReference type="Google" id="ProtNLM"/>
    </source>
</evidence>
<dbReference type="Gene3D" id="3.20.20.150">
    <property type="entry name" value="Divalent-metal-dependent TIM barrel enzymes"/>
    <property type="match status" value="1"/>
</dbReference>
<name>A0A0C2D328_9BACT</name>
<dbReference type="AlphaFoldDB" id="A0A0C2D328"/>
<evidence type="ECO:0000313" key="1">
    <source>
        <dbReference type="EMBL" id="KIG16150.1"/>
    </source>
</evidence>
<dbReference type="Proteomes" id="UP000031599">
    <property type="component" value="Unassembled WGS sequence"/>
</dbReference>
<dbReference type="InterPro" id="IPR007801">
    <property type="entry name" value="MbnB/TglH/ChrH"/>
</dbReference>